<dbReference type="SUPFAM" id="SSF48371">
    <property type="entry name" value="ARM repeat"/>
    <property type="match status" value="2"/>
</dbReference>
<dbReference type="GO" id="GO:0007032">
    <property type="term" value="P:endosome organization"/>
    <property type="evidence" value="ECO:0007669"/>
    <property type="project" value="InterPro"/>
</dbReference>
<evidence type="ECO:0000313" key="4">
    <source>
        <dbReference type="EMBL" id="KAJ1524111.1"/>
    </source>
</evidence>
<dbReference type="InterPro" id="IPR044978">
    <property type="entry name" value="GRV2/DNAJC13"/>
</dbReference>
<dbReference type="GO" id="GO:0006898">
    <property type="term" value="P:receptor-mediated endocytosis"/>
    <property type="evidence" value="ECO:0007669"/>
    <property type="project" value="TreeGrafter"/>
</dbReference>
<dbReference type="InterPro" id="IPR011989">
    <property type="entry name" value="ARM-like"/>
</dbReference>
<dbReference type="SUPFAM" id="SSF46565">
    <property type="entry name" value="Chaperone J-domain"/>
    <property type="match status" value="1"/>
</dbReference>
<dbReference type="Pfam" id="PF19432">
    <property type="entry name" value="RME-8_N"/>
    <property type="match status" value="1"/>
</dbReference>
<dbReference type="Pfam" id="PF00226">
    <property type="entry name" value="DnaJ"/>
    <property type="match status" value="1"/>
</dbReference>
<dbReference type="GO" id="GO:0010008">
    <property type="term" value="C:endosome membrane"/>
    <property type="evidence" value="ECO:0007669"/>
    <property type="project" value="TreeGrafter"/>
</dbReference>
<feature type="signal peptide" evidence="2">
    <location>
        <begin position="1"/>
        <end position="18"/>
    </location>
</feature>
<keyword evidence="5" id="KW-1185">Reference proteome</keyword>
<comment type="caution">
    <text evidence="4">The sequence shown here is derived from an EMBL/GenBank/DDBJ whole genome shotgun (WGS) entry which is preliminary data.</text>
</comment>
<evidence type="ECO:0000256" key="2">
    <source>
        <dbReference type="SAM" id="SignalP"/>
    </source>
</evidence>
<organism evidence="4 5">
    <name type="scientific">Megalurothrips usitatus</name>
    <name type="common">bean blossom thrips</name>
    <dbReference type="NCBI Taxonomy" id="439358"/>
    <lineage>
        <taxon>Eukaryota</taxon>
        <taxon>Metazoa</taxon>
        <taxon>Ecdysozoa</taxon>
        <taxon>Arthropoda</taxon>
        <taxon>Hexapoda</taxon>
        <taxon>Insecta</taxon>
        <taxon>Pterygota</taxon>
        <taxon>Neoptera</taxon>
        <taxon>Paraneoptera</taxon>
        <taxon>Thysanoptera</taxon>
        <taxon>Terebrantia</taxon>
        <taxon>Thripoidea</taxon>
        <taxon>Thripidae</taxon>
        <taxon>Megalurothrips</taxon>
    </lineage>
</organism>
<dbReference type="GO" id="GO:2000641">
    <property type="term" value="P:regulation of early endosome to late endosome transport"/>
    <property type="evidence" value="ECO:0007669"/>
    <property type="project" value="InterPro"/>
</dbReference>
<dbReference type="Pfam" id="PF14237">
    <property type="entry name" value="GYF_2"/>
    <property type="match status" value="1"/>
</dbReference>
<feature type="region of interest" description="Disordered" evidence="1">
    <location>
        <begin position="2234"/>
        <end position="2263"/>
    </location>
</feature>
<reference evidence="4" key="1">
    <citation type="submission" date="2022-12" db="EMBL/GenBank/DDBJ databases">
        <title>Chromosome-level genome assembly of the bean flower thrips Megalurothrips usitatus.</title>
        <authorList>
            <person name="Ma L."/>
            <person name="Liu Q."/>
            <person name="Li H."/>
            <person name="Cai W."/>
        </authorList>
    </citation>
    <scope>NUCLEOTIDE SEQUENCE</scope>
    <source>
        <strain evidence="4">Cailab_2022a</strain>
    </source>
</reference>
<name>A0AAV7XHX2_9NEOP</name>
<feature type="chain" id="PRO_5043911097" description="J domain-containing protein" evidence="2">
    <location>
        <begin position="19"/>
        <end position="2263"/>
    </location>
</feature>
<sequence length="2263" mass="255774">MVTQLVFFLEKVVIIVTGTMNPIQNNQDVACFWVCKHSWKGRYKRIFSVGTKGITTYNPNTFEVTNRWAYSDVFNIKCGNQSPAGGNEFILTMRKEKKSDTMKFSSEHRSLILTEAFRFRKEFAEKPKESLCYSGFKYHWSETRLPVVLEVTPASIDQLDPTSHKVVASYCYKDIEAVADVEHCPGGFVIVCGGFSRMHYFILPKAAEMKQKMVEAALTNLGVSIKILKHQFTQEEFVKHRFGNYSDDEFVTSICEFNVYKVQTPRHTDPQRRTLCLSDVCILERDPQTYSICTLRPLSHIFALIRDRENLQLFSIEYIDGQIRTYTTTDRDSLLASLLDGVRASGNRDIHVKMSPTNRGKRLGPLGVHLEEEVESCHLKVLDKLPPKMSFAEAIERFNANTPYSGLLHSVTQDGLFSENKDKLIQSALNALLQKDADASNIPLHELEAQFQALRRLFASKVGFAAFLSIASFREQVGLKVVRALKREDTGVTHAAMDMVCALMHPMHEDYELRQEQLNKSSLLSNTKFLEGLLTMWQKHVNQGTGALVVSAMLDFLTFALCVPYSETTDGKHFDQLLEMVAERGRTLFRLFQHPSLAIVKGAGLVMRAVIEEGEAEVAARMQDLALAEGALPRHLLTALFTEASDSRLITHRQLSRHLVGLWVTGHPTAMGLLKRIMPAGLLNYLDSTDQVPESAVEAEHLNTRDNLKIAQDSASRNKRNPHLVAVEKQFRQVEKHVEKALLHWGAQIGFERKEDPKEKMRERPVVLRKRRERIKSEANWKLFYFQFTRDHAILNLIWNHQTREELRDALETEIRSFSNDRDLSGSSLIAWNHSEFEVQYQCLQDEVRIGDYYLRLLLERKEEDSPIRKSYEFFNDLYHRFLLTTKPQMKCLCLQAMAIVYGSHHEDIGPFSDTKYIVGMLDRCMDRAERDRFVIFINKLINHRRNVKDLLDANGICILVDLLTLAHLHTSRAVVPTATNVIEAGDMKRESEKEWYYNLADKREGPVSYEQLKELWEAGKLTPKTKLWAQGMDGWRALQQVSQLRWTLLAKGSPVLNESELAAQVLEILIKVCQYFPSRDADNAMIRPLPRAKRLLSEALVLPHVVQLLLTFDPLLVERVATLLWEISQDNPMLPQLYHTGVFFFMLMYNGSNVLPVARFLQLTHMKQAFRSEDVSTSDIMQRSVLGQLLPEAMVSYLENHGAEKFAQIFLGEFDTPEAIWNSEMRRLMMEKLAVHLADFSPRLRSNTRALYQYLAIPAIRFPQLERELFCNIYYLRHLCDTHRYPNWPIKDPIELLKDVLLAWKAEVEKKPPAMSVDDAYEVLGLSRGTAHQESVVRKAYYRLAQQHHPDKNPAGRDRFEAVNKAYEFLCSRSSWTGDGPNPENIVLILQAQSILFHRYADELRPYKYAGYPQLVKTIQLETDDDQLFSKSAPLLVAASELAYHTVHCSALNAEELRRERGLDLLLDALSRCVSVLSESSKASDTAVQVSLHVTRCYGVAAQFQACRDKMVELPQLVRDLTRILYFKSLPRLSAAVVECVSSLAIDSILQMQLLQAGALWHLLSFLFRYDYTLEEGGVERSEEANYQEVCNQLAKLAVRACARLGGYLEGEQETPKNQVTRSTLEILLTPYLARRLSTDKPEDILKLLNSNSQNPYLLWDNGTRAELLDFLETQKQSRRFAADPADPAEQANITASFSYSAHASELRVGDVFLRLYNEQPNFQIDNPKGFAIDLLDFLSSKWKSVSSSSPSAISPNILDEIVMALQSLSNVIINNPGVEIQCIGHFPLLFQILGADGCLNVQHAALEVLACVVRNAECVKDIAASNVLTPLLLILVNVPSCQMQALDTLYSLLTTTKIVKDALAKGAVLYLLDLFCNSNSTTTNGLRERAAELLARMGSDKLVGPKVRLVLAHYLPPAFSDAMRDSPQACVHMFEGVHENPELIWNDETRQRISHIIRQQADELYRAQRSNSSAVWRVPDDAPLSHAQPNEMVVGGVYLRLFIAKPGWVLRRPKEFLSELMTACLTLMEKDKPNVQMLEMATNALVCLLQAQPALADTIPASGHIPRLCNQMSSGIHEPAVHRSAILLLHQLAVSDTCIGAMSQTQCIGPLKQAMQTSHEMVSVGCEALNRLFSTNQDQLVKQALDAGLVPYLLGLLEGRLESAENGAATKAQIVKALKAMGKSILFGERVNSLLQQSSVWSEYRDQRHDLFISSSSNAGYLTAGTPQTAGYLTSGTTKTMPSAPPPIDKEDPTLSPPPLI</sequence>
<keyword evidence="2" id="KW-0732">Signal</keyword>
<proteinExistence type="predicted"/>
<dbReference type="InterPro" id="IPR016024">
    <property type="entry name" value="ARM-type_fold"/>
</dbReference>
<dbReference type="Proteomes" id="UP001075354">
    <property type="component" value="Chromosome 9"/>
</dbReference>
<dbReference type="CDD" id="cd06257">
    <property type="entry name" value="DnaJ"/>
    <property type="match status" value="1"/>
</dbReference>
<dbReference type="InterPro" id="IPR001623">
    <property type="entry name" value="DnaJ_domain"/>
</dbReference>
<feature type="compositionally biased region" description="Polar residues" evidence="1">
    <location>
        <begin position="2234"/>
        <end position="2243"/>
    </location>
</feature>
<protein>
    <recommendedName>
        <fullName evidence="3">J domain-containing protein</fullName>
    </recommendedName>
</protein>
<dbReference type="InterPro" id="IPR045802">
    <property type="entry name" value="GRV2/DNAJC13_N"/>
</dbReference>
<dbReference type="SMART" id="SM00185">
    <property type="entry name" value="ARM"/>
    <property type="match status" value="5"/>
</dbReference>
<evidence type="ECO:0000259" key="3">
    <source>
        <dbReference type="PROSITE" id="PS50076"/>
    </source>
</evidence>
<dbReference type="EMBL" id="JAPTSV010000009">
    <property type="protein sequence ID" value="KAJ1524111.1"/>
    <property type="molecule type" value="Genomic_DNA"/>
</dbReference>
<dbReference type="InterPro" id="IPR025640">
    <property type="entry name" value="GYF_2"/>
</dbReference>
<dbReference type="InterPro" id="IPR036869">
    <property type="entry name" value="J_dom_sf"/>
</dbReference>
<dbReference type="SMART" id="SM00271">
    <property type="entry name" value="DnaJ"/>
    <property type="match status" value="1"/>
</dbReference>
<accession>A0AAV7XHX2</accession>
<dbReference type="PANTHER" id="PTHR36983">
    <property type="entry name" value="DNAJ HOMOLOG SUBFAMILY C MEMBER 13"/>
    <property type="match status" value="1"/>
</dbReference>
<dbReference type="Gene3D" id="1.10.287.110">
    <property type="entry name" value="DnaJ domain"/>
    <property type="match status" value="1"/>
</dbReference>
<dbReference type="PANTHER" id="PTHR36983:SF2">
    <property type="entry name" value="DNAJ HOMOLOG SUBFAMILY C MEMBER 13"/>
    <property type="match status" value="1"/>
</dbReference>
<dbReference type="InterPro" id="IPR000225">
    <property type="entry name" value="Armadillo"/>
</dbReference>
<evidence type="ECO:0000256" key="1">
    <source>
        <dbReference type="SAM" id="MobiDB-lite"/>
    </source>
</evidence>
<dbReference type="FunFam" id="1.10.287.110:FF:000007">
    <property type="entry name" value="DnaJ (Hsp40) homolog, subfamily C, member 13"/>
    <property type="match status" value="1"/>
</dbReference>
<gene>
    <name evidence="4" type="ORF">ONE63_010646</name>
</gene>
<feature type="domain" description="J" evidence="3">
    <location>
        <begin position="1320"/>
        <end position="1376"/>
    </location>
</feature>
<dbReference type="Gene3D" id="1.25.10.10">
    <property type="entry name" value="Leucine-rich Repeat Variant"/>
    <property type="match status" value="2"/>
</dbReference>
<evidence type="ECO:0000313" key="5">
    <source>
        <dbReference type="Proteomes" id="UP001075354"/>
    </source>
</evidence>
<dbReference type="PROSITE" id="PS50076">
    <property type="entry name" value="DNAJ_2"/>
    <property type="match status" value="1"/>
</dbReference>